<name>A0A517E1J0_9FIRM</name>
<dbReference type="GO" id="GO:0022857">
    <property type="term" value="F:transmembrane transporter activity"/>
    <property type="evidence" value="ECO:0007669"/>
    <property type="project" value="InterPro"/>
</dbReference>
<evidence type="ECO:0000256" key="3">
    <source>
        <dbReference type="ARBA" id="ARBA00022692"/>
    </source>
</evidence>
<dbReference type="Proteomes" id="UP000320776">
    <property type="component" value="Plasmid pSPTER"/>
</dbReference>
<evidence type="ECO:0000256" key="2">
    <source>
        <dbReference type="ARBA" id="ARBA00022448"/>
    </source>
</evidence>
<evidence type="ECO:0000256" key="6">
    <source>
        <dbReference type="SAM" id="Phobius"/>
    </source>
</evidence>
<evidence type="ECO:0000256" key="4">
    <source>
        <dbReference type="ARBA" id="ARBA00022989"/>
    </source>
</evidence>
<evidence type="ECO:0000259" key="7">
    <source>
        <dbReference type="PROSITE" id="PS50850"/>
    </source>
</evidence>
<reference evidence="8 9" key="1">
    <citation type="submission" date="2019-02" db="EMBL/GenBank/DDBJ databases">
        <title>Closed genome of Sporomusa termitida DSM 4440.</title>
        <authorList>
            <person name="Poehlein A."/>
            <person name="Daniel R."/>
        </authorList>
    </citation>
    <scope>NUCLEOTIDE SEQUENCE [LARGE SCALE GENOMIC DNA]</scope>
    <source>
        <strain evidence="8 9">DSM 4440</strain>
        <plasmid evidence="9">pspter</plasmid>
    </source>
</reference>
<dbReference type="SUPFAM" id="SSF103473">
    <property type="entry name" value="MFS general substrate transporter"/>
    <property type="match status" value="1"/>
</dbReference>
<dbReference type="InterPro" id="IPR050327">
    <property type="entry name" value="Proton-linked_MCT"/>
</dbReference>
<dbReference type="OrthoDB" id="9793415at2"/>
<feature type="transmembrane region" description="Helical" evidence="6">
    <location>
        <begin position="288"/>
        <end position="305"/>
    </location>
</feature>
<evidence type="ECO:0000313" key="8">
    <source>
        <dbReference type="EMBL" id="QDR83469.1"/>
    </source>
</evidence>
<keyword evidence="8" id="KW-0614">Plasmid</keyword>
<feature type="transmembrane region" description="Helical" evidence="6">
    <location>
        <begin position="311"/>
        <end position="332"/>
    </location>
</feature>
<dbReference type="InterPro" id="IPR036259">
    <property type="entry name" value="MFS_trans_sf"/>
</dbReference>
<geneLocation type="plasmid" evidence="9">
    <name>pspter</name>
</geneLocation>
<feature type="transmembrane region" description="Helical" evidence="6">
    <location>
        <begin position="46"/>
        <end position="67"/>
    </location>
</feature>
<evidence type="ECO:0000313" key="9">
    <source>
        <dbReference type="Proteomes" id="UP000320776"/>
    </source>
</evidence>
<feature type="transmembrane region" description="Helical" evidence="6">
    <location>
        <begin position="76"/>
        <end position="92"/>
    </location>
</feature>
<dbReference type="InterPro" id="IPR011701">
    <property type="entry name" value="MFS"/>
</dbReference>
<dbReference type="InterPro" id="IPR020846">
    <property type="entry name" value="MFS_dom"/>
</dbReference>
<feature type="transmembrane region" description="Helical" evidence="6">
    <location>
        <begin position="263"/>
        <end position="281"/>
    </location>
</feature>
<feature type="transmembrane region" description="Helical" evidence="6">
    <location>
        <begin position="378"/>
        <end position="399"/>
    </location>
</feature>
<dbReference type="KEGG" id="sted:SPTER_49600"/>
<dbReference type="AlphaFoldDB" id="A0A517E1J0"/>
<dbReference type="Pfam" id="PF07690">
    <property type="entry name" value="MFS_1"/>
    <property type="match status" value="1"/>
</dbReference>
<accession>A0A517E1J0</accession>
<proteinExistence type="predicted"/>
<dbReference type="GO" id="GO:0005886">
    <property type="term" value="C:plasma membrane"/>
    <property type="evidence" value="ECO:0007669"/>
    <property type="project" value="UniProtKB-SubCell"/>
</dbReference>
<feature type="transmembrane region" description="Helical" evidence="6">
    <location>
        <begin position="133"/>
        <end position="154"/>
    </location>
</feature>
<keyword evidence="4 6" id="KW-1133">Transmembrane helix</keyword>
<feature type="transmembrane region" description="Helical" evidence="6">
    <location>
        <begin position="344"/>
        <end position="366"/>
    </location>
</feature>
<dbReference type="CDD" id="cd17353">
    <property type="entry name" value="MFS_OFA_like"/>
    <property type="match status" value="1"/>
</dbReference>
<dbReference type="RefSeq" id="WP_144353148.1">
    <property type="nucleotide sequence ID" value="NZ_CP036260.1"/>
</dbReference>
<feature type="domain" description="Major facilitator superfamily (MFS) profile" evidence="7">
    <location>
        <begin position="7"/>
        <end position="404"/>
    </location>
</feature>
<dbReference type="EMBL" id="CP036260">
    <property type="protein sequence ID" value="QDR83469.1"/>
    <property type="molecule type" value="Genomic_DNA"/>
</dbReference>
<feature type="transmembrane region" description="Helical" evidence="6">
    <location>
        <begin position="166"/>
        <end position="184"/>
    </location>
</feature>
<gene>
    <name evidence="8" type="primary">yhjX_6</name>
    <name evidence="8" type="ORF">SPTER_49600</name>
</gene>
<dbReference type="PANTHER" id="PTHR11360">
    <property type="entry name" value="MONOCARBOXYLATE TRANSPORTER"/>
    <property type="match status" value="1"/>
</dbReference>
<keyword evidence="9" id="KW-1185">Reference proteome</keyword>
<feature type="transmembrane region" description="Helical" evidence="6">
    <location>
        <begin position="12"/>
        <end position="31"/>
    </location>
</feature>
<feature type="transmembrane region" description="Helical" evidence="6">
    <location>
        <begin position="224"/>
        <end position="243"/>
    </location>
</feature>
<keyword evidence="5 6" id="KW-0472">Membrane</keyword>
<protein>
    <submittedName>
        <fullName evidence="8">Putative MFS-type transporter YhjX</fullName>
    </submittedName>
</protein>
<keyword evidence="3 6" id="KW-0812">Transmembrane</keyword>
<dbReference type="PROSITE" id="PS50850">
    <property type="entry name" value="MFS"/>
    <property type="match status" value="1"/>
</dbReference>
<sequence length="415" mass="44542">MTETNYNRWHCVYGAVLLQLCLGVVYIWSIFRTPIEKMFGWSTSDVSLAFTINLAMIPIMMIAGGYLTPKMGVRKVAILGGVMVLTGMYITSKTSSLWMLWLGYGFLTGGGVGVAYGVPIATLVKWFPDKRGLITGLAVGSLGFGSVLFTQVGYYLMTKVGVMDTFSILGIMIFVGVILGALLIKAAPDGYTPPGWTPPPVKAGQAGPSKYDFTPREMLGTPHYYFLFIMYTFANVCALIIIAHASPIGQKVANLTPAEATTIVSLLGLFNSVGRLFWGAVSDKLGRLKSIFAMFVLSAIAMFSMNYLSSYWLYALGVSIIGFCFGGTVGVFPSITADTFGPKYVGVNYGLILLAYAVGGIIGPIMAAWVKEFSGGEYYLAFIISGSLCLIGAIMAMTFKAPKPPVIGEQKSAAL</sequence>
<feature type="transmembrane region" description="Helical" evidence="6">
    <location>
        <begin position="98"/>
        <end position="121"/>
    </location>
</feature>
<evidence type="ECO:0000256" key="1">
    <source>
        <dbReference type="ARBA" id="ARBA00004651"/>
    </source>
</evidence>
<comment type="subcellular location">
    <subcellularLocation>
        <location evidence="1">Cell membrane</location>
        <topology evidence="1">Multi-pass membrane protein</topology>
    </subcellularLocation>
</comment>
<evidence type="ECO:0000256" key="5">
    <source>
        <dbReference type="ARBA" id="ARBA00023136"/>
    </source>
</evidence>
<dbReference type="Gene3D" id="1.20.1250.20">
    <property type="entry name" value="MFS general substrate transporter like domains"/>
    <property type="match status" value="2"/>
</dbReference>
<keyword evidence="2" id="KW-0813">Transport</keyword>
<organism evidence="8 9">
    <name type="scientific">Sporomusa termitida</name>
    <dbReference type="NCBI Taxonomy" id="2377"/>
    <lineage>
        <taxon>Bacteria</taxon>
        <taxon>Bacillati</taxon>
        <taxon>Bacillota</taxon>
        <taxon>Negativicutes</taxon>
        <taxon>Selenomonadales</taxon>
        <taxon>Sporomusaceae</taxon>
        <taxon>Sporomusa</taxon>
    </lineage>
</organism>